<evidence type="ECO:0000256" key="1">
    <source>
        <dbReference type="SAM" id="MobiDB-lite"/>
    </source>
</evidence>
<keyword evidence="3" id="KW-1185">Reference proteome</keyword>
<evidence type="ECO:0000313" key="2">
    <source>
        <dbReference type="EMBL" id="CAK4032510.1"/>
    </source>
</evidence>
<gene>
    <name evidence="2" type="ORF">LECACI_7A007668</name>
</gene>
<accession>A0AAI8Z4W5</accession>
<comment type="caution">
    <text evidence="2">The sequence shown here is derived from an EMBL/GenBank/DDBJ whole genome shotgun (WGS) entry which is preliminary data.</text>
</comment>
<evidence type="ECO:0000313" key="3">
    <source>
        <dbReference type="Proteomes" id="UP001296104"/>
    </source>
</evidence>
<name>A0AAI8Z4W5_9PEZI</name>
<dbReference type="Proteomes" id="UP001296104">
    <property type="component" value="Unassembled WGS sequence"/>
</dbReference>
<feature type="non-terminal residue" evidence="2">
    <location>
        <position position="404"/>
    </location>
</feature>
<feature type="compositionally biased region" description="Basic and acidic residues" evidence="1">
    <location>
        <begin position="1"/>
        <end position="12"/>
    </location>
</feature>
<sequence length="404" mass="46128">MEDASQREHAEGAADEIPTRFGTDQGTRWCQLLDRVTWHLDVEKDDSEGRDDADARKLEDVERTLDWVLEHTADSILFVWFCTSLRARCSVLKLNPVQGDGSILSLEPRGGLEKADMCDAVRRLKAEMVWYWSQMDSTIKLEPVDGAADFTPDPDLAIGFMQDPFLGQVWFSACEEFDSAKLNPQDPLAAQRLRFRIDEAEDVELEIDDDDEAVDYASRDAANAPVLSGGEARARNSTINYLRKIAKVPAHQQTLLKKGTLQTEDGSQLLEGLDRDRTQVEGLCRIFATPNDYVGKVGNMRSFFRQLQMSGADGYQSIFCSELYPWTVFGVTVMACVAESSRKILQRKPHLFTDSMRTNHRSQMKDIRERMEKCLQLFEQRCAQPTLEMRLVVMRYRVVMRCMR</sequence>
<dbReference type="AlphaFoldDB" id="A0AAI8Z4W5"/>
<organism evidence="2 3">
    <name type="scientific">Lecanosticta acicola</name>
    <dbReference type="NCBI Taxonomy" id="111012"/>
    <lineage>
        <taxon>Eukaryota</taxon>
        <taxon>Fungi</taxon>
        <taxon>Dikarya</taxon>
        <taxon>Ascomycota</taxon>
        <taxon>Pezizomycotina</taxon>
        <taxon>Dothideomycetes</taxon>
        <taxon>Dothideomycetidae</taxon>
        <taxon>Mycosphaerellales</taxon>
        <taxon>Mycosphaerellaceae</taxon>
        <taxon>Lecanosticta</taxon>
    </lineage>
</organism>
<proteinExistence type="predicted"/>
<feature type="region of interest" description="Disordered" evidence="1">
    <location>
        <begin position="1"/>
        <end position="20"/>
    </location>
</feature>
<protein>
    <submittedName>
        <fullName evidence="2">Uncharacterized protein</fullName>
    </submittedName>
</protein>
<dbReference type="EMBL" id="CAVMBE010000064">
    <property type="protein sequence ID" value="CAK4032510.1"/>
    <property type="molecule type" value="Genomic_DNA"/>
</dbReference>
<reference evidence="2" key="1">
    <citation type="submission" date="2023-11" db="EMBL/GenBank/DDBJ databases">
        <authorList>
            <person name="Alioto T."/>
            <person name="Alioto T."/>
            <person name="Gomez Garrido J."/>
        </authorList>
    </citation>
    <scope>NUCLEOTIDE SEQUENCE</scope>
</reference>